<dbReference type="GO" id="GO:0046872">
    <property type="term" value="F:metal ion binding"/>
    <property type="evidence" value="ECO:0007669"/>
    <property type="project" value="UniProtKB-KW"/>
</dbReference>
<feature type="compositionally biased region" description="Acidic residues" evidence="15">
    <location>
        <begin position="11"/>
        <end position="21"/>
    </location>
</feature>
<comment type="caution">
    <text evidence="17">The sequence shown here is derived from an EMBL/GenBank/DDBJ whole genome shotgun (WGS) entry which is preliminary data.</text>
</comment>
<evidence type="ECO:0000256" key="5">
    <source>
        <dbReference type="ARBA" id="ARBA00022692"/>
    </source>
</evidence>
<comment type="cofactor">
    <cofactor evidence="1">
        <name>Ca(2+)</name>
        <dbReference type="ChEBI" id="CHEBI:29108"/>
    </cofactor>
</comment>
<dbReference type="PANTHER" id="PTHR45792">
    <property type="entry name" value="DIACYLGLYCEROL LIPASE HOMOLOG-RELATED"/>
    <property type="match status" value="1"/>
</dbReference>
<keyword evidence="4" id="KW-0597">Phosphoprotein</keyword>
<evidence type="ECO:0000313" key="17">
    <source>
        <dbReference type="EMBL" id="TPX53689.1"/>
    </source>
</evidence>
<evidence type="ECO:0000256" key="13">
    <source>
        <dbReference type="ARBA" id="ARBA00024531"/>
    </source>
</evidence>
<feature type="compositionally biased region" description="Low complexity" evidence="15">
    <location>
        <begin position="917"/>
        <end position="951"/>
    </location>
</feature>
<dbReference type="Gene3D" id="3.40.50.1820">
    <property type="entry name" value="alpha/beta hydrolase"/>
    <property type="match status" value="1"/>
</dbReference>
<keyword evidence="7" id="KW-0378">Hydrolase</keyword>
<evidence type="ECO:0000256" key="8">
    <source>
        <dbReference type="ARBA" id="ARBA00022837"/>
    </source>
</evidence>
<feature type="domain" description="Fungal lipase-type" evidence="16">
    <location>
        <begin position="615"/>
        <end position="700"/>
    </location>
</feature>
<evidence type="ECO:0000259" key="16">
    <source>
        <dbReference type="Pfam" id="PF01764"/>
    </source>
</evidence>
<evidence type="ECO:0000256" key="12">
    <source>
        <dbReference type="ARBA" id="ARBA00023136"/>
    </source>
</evidence>
<keyword evidence="6" id="KW-0479">Metal-binding</keyword>
<dbReference type="GO" id="GO:0019369">
    <property type="term" value="P:arachidonate metabolic process"/>
    <property type="evidence" value="ECO:0007669"/>
    <property type="project" value="TreeGrafter"/>
</dbReference>
<dbReference type="OrthoDB" id="438440at2759"/>
<evidence type="ECO:0000256" key="6">
    <source>
        <dbReference type="ARBA" id="ARBA00022723"/>
    </source>
</evidence>
<organism evidence="17 18">
    <name type="scientific">Chytriomyces confervae</name>
    <dbReference type="NCBI Taxonomy" id="246404"/>
    <lineage>
        <taxon>Eukaryota</taxon>
        <taxon>Fungi</taxon>
        <taxon>Fungi incertae sedis</taxon>
        <taxon>Chytridiomycota</taxon>
        <taxon>Chytridiomycota incertae sedis</taxon>
        <taxon>Chytridiomycetes</taxon>
        <taxon>Chytridiales</taxon>
        <taxon>Chytriomycetaceae</taxon>
        <taxon>Chytriomyces</taxon>
    </lineage>
</organism>
<keyword evidence="18" id="KW-1185">Reference proteome</keyword>
<gene>
    <name evidence="17" type="ORF">CcCBS67573_g09669</name>
</gene>
<dbReference type="Proteomes" id="UP000320333">
    <property type="component" value="Unassembled WGS sequence"/>
</dbReference>
<feature type="compositionally biased region" description="Polar residues" evidence="15">
    <location>
        <begin position="447"/>
        <end position="461"/>
    </location>
</feature>
<evidence type="ECO:0000256" key="10">
    <source>
        <dbReference type="ARBA" id="ARBA00022989"/>
    </source>
</evidence>
<dbReference type="CDD" id="cd00519">
    <property type="entry name" value="Lipase_3"/>
    <property type="match status" value="1"/>
</dbReference>
<dbReference type="EC" id="3.1.1.116" evidence="14"/>
<evidence type="ECO:0000256" key="11">
    <source>
        <dbReference type="ARBA" id="ARBA00023098"/>
    </source>
</evidence>
<evidence type="ECO:0000313" key="18">
    <source>
        <dbReference type="Proteomes" id="UP000320333"/>
    </source>
</evidence>
<keyword evidence="12" id="KW-0472">Membrane</keyword>
<keyword evidence="5" id="KW-0812">Transmembrane</keyword>
<proteinExistence type="predicted"/>
<dbReference type="SUPFAM" id="SSF53474">
    <property type="entry name" value="alpha/beta-Hydrolases"/>
    <property type="match status" value="1"/>
</dbReference>
<reference evidence="17 18" key="1">
    <citation type="journal article" date="2019" name="Sci. Rep.">
        <title>Comparative genomics of chytrid fungi reveal insights into the obligate biotrophic and pathogenic lifestyle of Synchytrium endobioticum.</title>
        <authorList>
            <person name="van de Vossenberg B.T.L.H."/>
            <person name="Warris S."/>
            <person name="Nguyen H.D.T."/>
            <person name="van Gent-Pelzer M.P.E."/>
            <person name="Joly D.L."/>
            <person name="van de Geest H.C."/>
            <person name="Bonants P.J.M."/>
            <person name="Smith D.S."/>
            <person name="Levesque C.A."/>
            <person name="van der Lee T.A.J."/>
        </authorList>
    </citation>
    <scope>NUCLEOTIDE SEQUENCE [LARGE SCALE GENOMIC DNA]</scope>
    <source>
        <strain evidence="17 18">CBS 675.73</strain>
    </source>
</reference>
<feature type="non-terminal residue" evidence="17">
    <location>
        <position position="1203"/>
    </location>
</feature>
<evidence type="ECO:0000256" key="3">
    <source>
        <dbReference type="ARBA" id="ARBA00022475"/>
    </source>
</evidence>
<dbReference type="Pfam" id="PF01764">
    <property type="entry name" value="Lipase_3"/>
    <property type="match status" value="1"/>
</dbReference>
<evidence type="ECO:0000256" key="9">
    <source>
        <dbReference type="ARBA" id="ARBA00022963"/>
    </source>
</evidence>
<feature type="region of interest" description="Disordered" evidence="15">
    <location>
        <begin position="447"/>
        <end position="466"/>
    </location>
</feature>
<keyword evidence="3" id="KW-1003">Cell membrane</keyword>
<dbReference type="InterPro" id="IPR052214">
    <property type="entry name" value="DAG_Lipase-Related"/>
</dbReference>
<comment type="subcellular location">
    <subcellularLocation>
        <location evidence="2">Cell membrane</location>
        <topology evidence="2">Multi-pass membrane protein</topology>
    </subcellularLocation>
</comment>
<evidence type="ECO:0000256" key="15">
    <source>
        <dbReference type="SAM" id="MobiDB-lite"/>
    </source>
</evidence>
<keyword evidence="11" id="KW-0443">Lipid metabolism</keyword>
<evidence type="ECO:0000256" key="1">
    <source>
        <dbReference type="ARBA" id="ARBA00001913"/>
    </source>
</evidence>
<evidence type="ECO:0000256" key="7">
    <source>
        <dbReference type="ARBA" id="ARBA00022801"/>
    </source>
</evidence>
<keyword evidence="9" id="KW-0442">Lipid degradation</keyword>
<dbReference type="InterPro" id="IPR029058">
    <property type="entry name" value="AB_hydrolase_fold"/>
</dbReference>
<protein>
    <recommendedName>
        <fullName evidence="14">sn-1-specific diacylglycerol lipase</fullName>
        <ecNumber evidence="14">3.1.1.116</ecNumber>
    </recommendedName>
</protein>
<dbReference type="EMBL" id="QEAP01000938">
    <property type="protein sequence ID" value="TPX53689.1"/>
    <property type="molecule type" value="Genomic_DNA"/>
</dbReference>
<dbReference type="PANTHER" id="PTHR45792:SF7">
    <property type="entry name" value="PUTATIVE (AFU_ORTHOLOGUE AFUA_6G02710)-RELATED"/>
    <property type="match status" value="1"/>
</dbReference>
<feature type="region of interest" description="Disordered" evidence="15">
    <location>
        <begin position="914"/>
        <end position="955"/>
    </location>
</feature>
<evidence type="ECO:0000256" key="14">
    <source>
        <dbReference type="ARBA" id="ARBA00026104"/>
    </source>
</evidence>
<dbReference type="InterPro" id="IPR002921">
    <property type="entry name" value="Fungal_lipase-type"/>
</dbReference>
<feature type="region of interest" description="Disordered" evidence="15">
    <location>
        <begin position="1"/>
        <end position="21"/>
    </location>
</feature>
<dbReference type="GO" id="GO:0016298">
    <property type="term" value="F:lipase activity"/>
    <property type="evidence" value="ECO:0007669"/>
    <property type="project" value="TreeGrafter"/>
</dbReference>
<accession>A0A507DPN3</accession>
<dbReference type="GO" id="GO:0046340">
    <property type="term" value="P:diacylglycerol catabolic process"/>
    <property type="evidence" value="ECO:0007669"/>
    <property type="project" value="TreeGrafter"/>
</dbReference>
<dbReference type="GO" id="GO:0005886">
    <property type="term" value="C:plasma membrane"/>
    <property type="evidence" value="ECO:0007669"/>
    <property type="project" value="UniProtKB-SubCell"/>
</dbReference>
<name>A0A507DPN3_9FUNG</name>
<keyword evidence="10" id="KW-1133">Transmembrane helix</keyword>
<comment type="catalytic activity">
    <reaction evidence="13">
        <text>a 1,2-diacyl-sn-glycerol + H2O = a 2-acylglycerol + a fatty acid + H(+)</text>
        <dbReference type="Rhea" id="RHEA:33275"/>
        <dbReference type="ChEBI" id="CHEBI:15377"/>
        <dbReference type="ChEBI" id="CHEBI:15378"/>
        <dbReference type="ChEBI" id="CHEBI:17389"/>
        <dbReference type="ChEBI" id="CHEBI:17815"/>
        <dbReference type="ChEBI" id="CHEBI:28868"/>
        <dbReference type="EC" id="3.1.1.116"/>
    </reaction>
    <physiologicalReaction direction="left-to-right" evidence="13">
        <dbReference type="Rhea" id="RHEA:33276"/>
    </physiologicalReaction>
</comment>
<evidence type="ECO:0000256" key="4">
    <source>
        <dbReference type="ARBA" id="ARBA00022553"/>
    </source>
</evidence>
<dbReference type="AlphaFoldDB" id="A0A507DPN3"/>
<sequence length="1203" mass="129158">MSVTVAWDHEDSSDDDDDDDSFYSIAPESSVAATSRASVLSRTVKHKGSSDTLASAIGVDEDAVINHHEEMRPILFQPLASGVSALSQTARFGVISLAVTGAVSGTILSTVRWTTALSLGIGRSIVVGALSSARIFRRGENTDEENMSSLEKITERSIRAVTDAFNLAELFTYGTWHLADSGVRFSINAATETIQLLDGVFGSTETSRAISSLVGLIQDEIRRGILHGTDSSSSTSAQRAIARQEATVMSTLGSIAAVMYRRSLLERKKVERVFDGVVDSLDSSNNLSIQWQHEKFSIDSNGLDRNLERDEVSIEQSQRVARERSRLQELDEDDGLVTLDDAKVLVQETKLQGRHVEVMQSADSFMVTATQKVATMPEHIMAIKKGKMTIGDETFLDTMSGDFAGKDMKGLVSEFGQRVSRDEDEKMSSGDSKKAWSFFRALLGDSSATSTQAPQPLSSVNEEAEDEAEEKVSRLNLFGFGGSSKSERKAKQIRKRQSVITMFDQQSFDGRNVERSGLRMSNGLMSQWKDNLDRYNRFSAAAYGAEFMKMMNMRSVHTTDNTTHTNHYAFSAHTGIPLPDILLSSFSHKEAAPTAPEMDTVIHYVALDRMARSVVVTLRGTFALNDIITDLKFDYADFMGHRAHSGMLRCAALLYKKGSAVRDAVRKALEDNPTFGLVITGHSLGAGVAVLLALRWACLTSELGIHPNSPYHPPTPFVTSGRGGFPRGSPIHLSTIVNGDDIVPTLSVGLVRDMKAVTMSLLDTQNRGLSERIIWKTLGFQATGGNQGNSKGERGEDYFWDVLSQLRGSMQNERLYVAGNAYNMVSSETVTTDVATQQQTKSTFRVTLERCDDVTQMSQEPRFSSRLISDHLPPSYEKTMAGLMRAVFGDKRNMRSWVIFSVASLLANHANAQGYSAPSAAPSPAKTTPAATPAVNTTPAAATTPAANTTPAPKPTSVPDYTLNCAGLPDNSMVCRDSKSFALCSGGQPAAGTQYCPGTTVCCGRGLQQCQDSCDGSGPVTPVATPIATPVATPVIVPVSYGYNPPPAVGYYGGPSCAGKADGQPVCIDSNTIQLCLNGMLVPNTPTQSCPLGTVCCENLPSGCGYPGCSVPATVSGYGGPSCAGKKDGQHVCMDSKAIQLCLNGGLVPNTPTQNCAPGTVCCENIADGCGWPGCGVPVSYTGYNQSWGYDTQPPTGYNPKPD</sequence>
<keyword evidence="8" id="KW-0106">Calcium</keyword>
<evidence type="ECO:0000256" key="2">
    <source>
        <dbReference type="ARBA" id="ARBA00004651"/>
    </source>
</evidence>